<proteinExistence type="predicted"/>
<reference evidence="1 2" key="1">
    <citation type="submission" date="2020-11" db="EMBL/GenBank/DDBJ databases">
        <title>Draft Genome Sequence and Secondary Metabolite Biosynthetic Potential of the Lysobacter niastensis Type strain DSM 18481.</title>
        <authorList>
            <person name="Turrini P."/>
            <person name="Artuso I."/>
            <person name="Tescari M."/>
            <person name="Lugli G.A."/>
            <person name="Frangipani E."/>
            <person name="Ventura M."/>
            <person name="Visca P."/>
        </authorList>
    </citation>
    <scope>NUCLEOTIDE SEQUENCE [LARGE SCALE GENOMIC DNA]</scope>
    <source>
        <strain evidence="1 2">DSM 18481</strain>
    </source>
</reference>
<accession>A0ABS0B8S0</accession>
<dbReference type="EMBL" id="JADLZT010000009">
    <property type="protein sequence ID" value="MBF6025404.1"/>
    <property type="molecule type" value="Genomic_DNA"/>
</dbReference>
<dbReference type="Proteomes" id="UP001429984">
    <property type="component" value="Unassembled WGS sequence"/>
</dbReference>
<comment type="caution">
    <text evidence="1">The sequence shown here is derived from an EMBL/GenBank/DDBJ whole genome shotgun (WGS) entry which is preliminary data.</text>
</comment>
<organism evidence="1 2">
    <name type="scientific">Lysobacter niastensis</name>
    <dbReference type="NCBI Taxonomy" id="380629"/>
    <lineage>
        <taxon>Bacteria</taxon>
        <taxon>Pseudomonadati</taxon>
        <taxon>Pseudomonadota</taxon>
        <taxon>Gammaproteobacteria</taxon>
        <taxon>Lysobacterales</taxon>
        <taxon>Lysobacteraceae</taxon>
        <taxon>Lysobacter</taxon>
    </lineage>
</organism>
<evidence type="ECO:0000313" key="1">
    <source>
        <dbReference type="EMBL" id="MBF6025404.1"/>
    </source>
</evidence>
<evidence type="ECO:0000313" key="2">
    <source>
        <dbReference type="Proteomes" id="UP001429984"/>
    </source>
</evidence>
<gene>
    <name evidence="1" type="ORF">IU514_15325</name>
</gene>
<protein>
    <submittedName>
        <fullName evidence="1">Uncharacterized protein</fullName>
    </submittedName>
</protein>
<sequence>MTSNTTHTPCLDGNVTESFTSFATEHDEHPSSIVIDHPPCWARKPRVTCIPRRHRMNPGREFLRFLEFMLPEDEFDFPTLGALNGQRLLAAQRVIVAAIRNHLDPEAAARSLAQEARRYPYSQFDFDELDAAMMLADMRALERKRTA</sequence>
<name>A0ABS0B8S0_9GAMM</name>
<keyword evidence="2" id="KW-1185">Reference proteome</keyword>
<dbReference type="RefSeq" id="WP_194932016.1">
    <property type="nucleotide sequence ID" value="NZ_JADLZT010000009.1"/>
</dbReference>